<proteinExistence type="predicted"/>
<feature type="compositionally biased region" description="Low complexity" evidence="1">
    <location>
        <begin position="1"/>
        <end position="27"/>
    </location>
</feature>
<evidence type="ECO:0000313" key="2">
    <source>
        <dbReference type="EMBL" id="RHZ75413.1"/>
    </source>
</evidence>
<sequence length="98" mass="11555">MSKSFLKYNNNYNNLKLSTPQCQTTPTTLPPRRKQPKTTKRENILCKNLKQLPKRSGKRILKLSISQCQTTQNNKKQKRTMQESLKRRLQRSPRQVPS</sequence>
<name>A0A397IR20_9GLOM</name>
<accession>A0A397IR20</accession>
<dbReference type="AlphaFoldDB" id="A0A397IR20"/>
<dbReference type="Proteomes" id="UP000266861">
    <property type="component" value="Unassembled WGS sequence"/>
</dbReference>
<feature type="region of interest" description="Disordered" evidence="1">
    <location>
        <begin position="64"/>
        <end position="98"/>
    </location>
</feature>
<keyword evidence="3" id="KW-1185">Reference proteome</keyword>
<evidence type="ECO:0000256" key="1">
    <source>
        <dbReference type="SAM" id="MobiDB-lite"/>
    </source>
</evidence>
<feature type="region of interest" description="Disordered" evidence="1">
    <location>
        <begin position="1"/>
        <end position="51"/>
    </location>
</feature>
<reference evidence="2 3" key="1">
    <citation type="submission" date="2018-08" db="EMBL/GenBank/DDBJ databases">
        <title>Genome and evolution of the arbuscular mycorrhizal fungus Diversispora epigaea (formerly Glomus versiforme) and its bacterial endosymbionts.</title>
        <authorList>
            <person name="Sun X."/>
            <person name="Fei Z."/>
            <person name="Harrison M."/>
        </authorList>
    </citation>
    <scope>NUCLEOTIDE SEQUENCE [LARGE SCALE GENOMIC DNA]</scope>
    <source>
        <strain evidence="2 3">IT104</strain>
    </source>
</reference>
<evidence type="ECO:0000313" key="3">
    <source>
        <dbReference type="Proteomes" id="UP000266861"/>
    </source>
</evidence>
<protein>
    <submittedName>
        <fullName evidence="2">Uncharacterized protein</fullName>
    </submittedName>
</protein>
<dbReference type="EMBL" id="PQFF01000199">
    <property type="protein sequence ID" value="RHZ75413.1"/>
    <property type="molecule type" value="Genomic_DNA"/>
</dbReference>
<comment type="caution">
    <text evidence="2">The sequence shown here is derived from an EMBL/GenBank/DDBJ whole genome shotgun (WGS) entry which is preliminary data.</text>
</comment>
<organism evidence="2 3">
    <name type="scientific">Diversispora epigaea</name>
    <dbReference type="NCBI Taxonomy" id="1348612"/>
    <lineage>
        <taxon>Eukaryota</taxon>
        <taxon>Fungi</taxon>
        <taxon>Fungi incertae sedis</taxon>
        <taxon>Mucoromycota</taxon>
        <taxon>Glomeromycotina</taxon>
        <taxon>Glomeromycetes</taxon>
        <taxon>Diversisporales</taxon>
        <taxon>Diversisporaceae</taxon>
        <taxon>Diversispora</taxon>
    </lineage>
</organism>
<gene>
    <name evidence="2" type="ORF">Glove_214g14</name>
</gene>